<keyword evidence="6 8" id="KW-1133">Transmembrane helix</keyword>
<evidence type="ECO:0000313" key="9">
    <source>
        <dbReference type="EMBL" id="HJC73517.1"/>
    </source>
</evidence>
<organism evidence="9 10">
    <name type="scientific">Candidatus Mediterraneibacter faecavium</name>
    <dbReference type="NCBI Taxonomy" id="2838668"/>
    <lineage>
        <taxon>Bacteria</taxon>
        <taxon>Bacillati</taxon>
        <taxon>Bacillota</taxon>
        <taxon>Clostridia</taxon>
        <taxon>Lachnospirales</taxon>
        <taxon>Lachnospiraceae</taxon>
        <taxon>Mediterraneibacter</taxon>
    </lineage>
</organism>
<evidence type="ECO:0000313" key="10">
    <source>
        <dbReference type="Proteomes" id="UP000823902"/>
    </source>
</evidence>
<dbReference type="PIRSF" id="PIRSF037497">
    <property type="entry name" value="MreD_Clostridium/Treponema_prd"/>
    <property type="match status" value="1"/>
</dbReference>
<evidence type="ECO:0000256" key="1">
    <source>
        <dbReference type="ARBA" id="ARBA00004651"/>
    </source>
</evidence>
<dbReference type="EMBL" id="DWVY01000004">
    <property type="protein sequence ID" value="HJC73517.1"/>
    <property type="molecule type" value="Genomic_DNA"/>
</dbReference>
<dbReference type="Proteomes" id="UP000823902">
    <property type="component" value="Unassembled WGS sequence"/>
</dbReference>
<evidence type="ECO:0000256" key="7">
    <source>
        <dbReference type="ARBA" id="ARBA00023136"/>
    </source>
</evidence>
<dbReference type="Pfam" id="PF04093">
    <property type="entry name" value="MreD"/>
    <property type="match status" value="1"/>
</dbReference>
<name>A0A9D2Q8R0_9FIRM</name>
<dbReference type="InterPro" id="IPR007227">
    <property type="entry name" value="Cell_shape_determining_MreD"/>
</dbReference>
<evidence type="ECO:0000256" key="2">
    <source>
        <dbReference type="ARBA" id="ARBA00007776"/>
    </source>
</evidence>
<keyword evidence="4 8" id="KW-0812">Transmembrane</keyword>
<keyword evidence="7 8" id="KW-0472">Membrane</keyword>
<reference evidence="9" key="1">
    <citation type="journal article" date="2021" name="PeerJ">
        <title>Extensive microbial diversity within the chicken gut microbiome revealed by metagenomics and culture.</title>
        <authorList>
            <person name="Gilroy R."/>
            <person name="Ravi A."/>
            <person name="Getino M."/>
            <person name="Pursley I."/>
            <person name="Horton D.L."/>
            <person name="Alikhan N.F."/>
            <person name="Baker D."/>
            <person name="Gharbi K."/>
            <person name="Hall N."/>
            <person name="Watson M."/>
            <person name="Adriaenssens E.M."/>
            <person name="Foster-Nyarko E."/>
            <person name="Jarju S."/>
            <person name="Secka A."/>
            <person name="Antonio M."/>
            <person name="Oren A."/>
            <person name="Chaudhuri R.R."/>
            <person name="La Ragione R."/>
            <person name="Hildebrand F."/>
            <person name="Pallen M.J."/>
        </authorList>
    </citation>
    <scope>NUCLEOTIDE SEQUENCE</scope>
    <source>
        <strain evidence="9">CHK196-7946</strain>
    </source>
</reference>
<evidence type="ECO:0000256" key="3">
    <source>
        <dbReference type="ARBA" id="ARBA00022475"/>
    </source>
</evidence>
<sequence length="177" mass="19919">MKAVKIRRIVVTAVVVLAAYLLQCTIFPSLEIAGVKPNLMLIVTASFGFMRGPREGMLVGFASGMLIDIQYGDMIGFYALIYLAAGYVNGLFEQIYFDEDIKLPLFLIAGSNVVYGLAVYFLTFLLRSDFDFLYYLNRIIVPEAIYTIAVTLIIYPLLLFINHKLEAEEKRSASKFV</sequence>
<comment type="caution">
    <text evidence="9">The sequence shown here is derived from an EMBL/GenBank/DDBJ whole genome shotgun (WGS) entry which is preliminary data.</text>
</comment>
<comment type="similarity">
    <text evidence="2">Belongs to the MreD family.</text>
</comment>
<dbReference type="GO" id="GO:0008360">
    <property type="term" value="P:regulation of cell shape"/>
    <property type="evidence" value="ECO:0007669"/>
    <property type="project" value="UniProtKB-KW"/>
</dbReference>
<evidence type="ECO:0000256" key="5">
    <source>
        <dbReference type="ARBA" id="ARBA00022960"/>
    </source>
</evidence>
<gene>
    <name evidence="9" type="primary">mreD</name>
    <name evidence="9" type="ORF">H9697_00980</name>
</gene>
<keyword evidence="5" id="KW-0133">Cell shape</keyword>
<dbReference type="InterPro" id="IPR017225">
    <property type="entry name" value="Cell_shape_determin_MreD_prd"/>
</dbReference>
<evidence type="ECO:0000256" key="4">
    <source>
        <dbReference type="ARBA" id="ARBA00022692"/>
    </source>
</evidence>
<feature type="transmembrane region" description="Helical" evidence="8">
    <location>
        <begin position="144"/>
        <end position="161"/>
    </location>
</feature>
<evidence type="ECO:0000256" key="8">
    <source>
        <dbReference type="SAM" id="Phobius"/>
    </source>
</evidence>
<dbReference type="Gene3D" id="1.10.1760.20">
    <property type="match status" value="1"/>
</dbReference>
<dbReference type="GO" id="GO:0005886">
    <property type="term" value="C:plasma membrane"/>
    <property type="evidence" value="ECO:0007669"/>
    <property type="project" value="UniProtKB-SubCell"/>
</dbReference>
<evidence type="ECO:0000256" key="6">
    <source>
        <dbReference type="ARBA" id="ARBA00022989"/>
    </source>
</evidence>
<feature type="transmembrane region" description="Helical" evidence="8">
    <location>
        <begin position="104"/>
        <end position="124"/>
    </location>
</feature>
<dbReference type="AlphaFoldDB" id="A0A9D2Q8R0"/>
<keyword evidence="3" id="KW-1003">Cell membrane</keyword>
<accession>A0A9D2Q8R0</accession>
<protein>
    <submittedName>
        <fullName evidence="9">Rod shape-determining protein MreD</fullName>
    </submittedName>
</protein>
<proteinExistence type="inferred from homology"/>
<comment type="subcellular location">
    <subcellularLocation>
        <location evidence="1">Cell membrane</location>
        <topology evidence="1">Multi-pass membrane protein</topology>
    </subcellularLocation>
</comment>
<dbReference type="NCBIfam" id="TIGR03426">
    <property type="entry name" value="shape_MreD"/>
    <property type="match status" value="1"/>
</dbReference>
<feature type="transmembrane region" description="Helical" evidence="8">
    <location>
        <begin position="75"/>
        <end position="92"/>
    </location>
</feature>
<reference evidence="9" key="2">
    <citation type="submission" date="2021-04" db="EMBL/GenBank/DDBJ databases">
        <authorList>
            <person name="Gilroy R."/>
        </authorList>
    </citation>
    <scope>NUCLEOTIDE SEQUENCE</scope>
    <source>
        <strain evidence="9">CHK196-7946</strain>
    </source>
</reference>